<keyword evidence="2" id="KW-1185">Reference proteome</keyword>
<dbReference type="Proteomes" id="UP000037393">
    <property type="component" value="Unassembled WGS sequence"/>
</dbReference>
<reference evidence="1 2" key="1">
    <citation type="journal article" date="2015" name="Appl. Environ. Microbiol.">
        <title>The Enterobacterium Trabulsiella odontotermitis Presents Novel Adaptations Related to Its Association with Fungus-Growing Termites.</title>
        <authorList>
            <person name="Sapountzis P."/>
            <person name="Gruntjes T."/>
            <person name="Otani S."/>
            <person name="Estevez J."/>
            <person name="da Costa R.R."/>
            <person name="Plunkett G.3rd."/>
            <person name="Perna N.T."/>
            <person name="Poulsen M."/>
        </authorList>
    </citation>
    <scope>NUCLEOTIDE SEQUENCE [LARGE SCALE GENOMIC DNA]</scope>
    <source>
        <strain evidence="1 2">12</strain>
    </source>
</reference>
<evidence type="ECO:0000313" key="1">
    <source>
        <dbReference type="EMBL" id="KNC92529.1"/>
    </source>
</evidence>
<dbReference type="AlphaFoldDB" id="A0A0L0GUM7"/>
<organism evidence="1 2">
    <name type="scientific">Trabulsiella odontotermitis</name>
    <dbReference type="NCBI Taxonomy" id="379893"/>
    <lineage>
        <taxon>Bacteria</taxon>
        <taxon>Pseudomonadati</taxon>
        <taxon>Pseudomonadota</taxon>
        <taxon>Gammaproteobacteria</taxon>
        <taxon>Enterobacterales</taxon>
        <taxon>Enterobacteriaceae</taxon>
        <taxon>Trabulsiella</taxon>
    </lineage>
</organism>
<dbReference type="PATRIC" id="fig|379893.4.peg.4650"/>
<accession>A0A0L0GUM7</accession>
<sequence>MDAAVKEGEDHLIAYTLSALKTKRRFFTGRRIFNRRDHKFNIHEAVRKGIREPKYFIGFLYSSEGQWNKTYA</sequence>
<comment type="caution">
    <text evidence="1">The sequence shown here is derived from an EMBL/GenBank/DDBJ whole genome shotgun (WGS) entry which is preliminary data.</text>
</comment>
<name>A0A0L0GUM7_9ENTR</name>
<protein>
    <submittedName>
        <fullName evidence="1">Uncharacterized protein</fullName>
    </submittedName>
</protein>
<proteinExistence type="predicted"/>
<evidence type="ECO:0000313" key="2">
    <source>
        <dbReference type="Proteomes" id="UP000037393"/>
    </source>
</evidence>
<dbReference type="EMBL" id="JNGI01000085">
    <property type="protein sequence ID" value="KNC92529.1"/>
    <property type="molecule type" value="Genomic_DNA"/>
</dbReference>
<gene>
    <name evidence="1" type="ORF">GM31_22925</name>
</gene>